<organism evidence="12 13">
    <name type="scientific">Lachnellula occidentalis</name>
    <dbReference type="NCBI Taxonomy" id="215460"/>
    <lineage>
        <taxon>Eukaryota</taxon>
        <taxon>Fungi</taxon>
        <taxon>Dikarya</taxon>
        <taxon>Ascomycota</taxon>
        <taxon>Pezizomycotina</taxon>
        <taxon>Leotiomycetes</taxon>
        <taxon>Helotiales</taxon>
        <taxon>Lachnaceae</taxon>
        <taxon>Lachnellula</taxon>
    </lineage>
</organism>
<evidence type="ECO:0000256" key="4">
    <source>
        <dbReference type="ARBA" id="ARBA00022517"/>
    </source>
</evidence>
<evidence type="ECO:0000256" key="5">
    <source>
        <dbReference type="ARBA" id="ARBA00022552"/>
    </source>
</evidence>
<evidence type="ECO:0000313" key="13">
    <source>
        <dbReference type="Proteomes" id="UP000443090"/>
    </source>
</evidence>
<gene>
    <name evidence="12" type="primary">rrp36</name>
    <name evidence="12" type="ORF">LOCC1_G000331</name>
</gene>
<feature type="region of interest" description="Disordered" evidence="11">
    <location>
        <begin position="1"/>
        <end position="148"/>
    </location>
</feature>
<dbReference type="GO" id="GO:0005730">
    <property type="term" value="C:nucleolus"/>
    <property type="evidence" value="ECO:0007669"/>
    <property type="project" value="UniProtKB-SubCell"/>
</dbReference>
<dbReference type="AlphaFoldDB" id="A0A8H8UK12"/>
<evidence type="ECO:0000256" key="3">
    <source>
        <dbReference type="ARBA" id="ARBA00011167"/>
    </source>
</evidence>
<feature type="region of interest" description="Disordered" evidence="11">
    <location>
        <begin position="193"/>
        <end position="240"/>
    </location>
</feature>
<keyword evidence="4 10" id="KW-0690">Ribosome biogenesis</keyword>
<feature type="compositionally biased region" description="Basic and acidic residues" evidence="11">
    <location>
        <begin position="220"/>
        <end position="240"/>
    </location>
</feature>
<protein>
    <recommendedName>
        <fullName evidence="10">rRNA biogenesis protein RRP36</fullName>
    </recommendedName>
</protein>
<evidence type="ECO:0000256" key="10">
    <source>
        <dbReference type="RuleBase" id="RU368027"/>
    </source>
</evidence>
<sequence>MSSIKRKALDNVLKRRVRARREPSAEIEEESTSDNPALNLEEHSDPGDQDSNDESNPSSSEDEDEESEPEVAASISFGALAKASESLSGSKKKRATVPTPSDGWANNEALERKAGRADRRDFGRSSKHAPTEISSKKAVSRKREVIPVSKRDVRDPRFEPVTGLPVDEARIRKSYAFLEDYREDEMKELRGEIRKEKDEDQKERLKKALGAMENRKKARERKEREEAVLERHRKEEKELVKQGKQPYYLKQKEVDKRVLVDTFGDLKGKKLDRVIERRRKKVEGKEKKKMPVPRRATGE</sequence>
<dbReference type="Pfam" id="PF06102">
    <property type="entry name" value="RRP36"/>
    <property type="match status" value="1"/>
</dbReference>
<proteinExistence type="inferred from homology"/>
<reference evidence="12 13" key="1">
    <citation type="submission" date="2018-05" db="EMBL/GenBank/DDBJ databases">
        <title>Genome sequencing and assembly of the regulated plant pathogen Lachnellula willkommii and related sister species for the development of diagnostic species identification markers.</title>
        <authorList>
            <person name="Giroux E."/>
            <person name="Bilodeau G."/>
        </authorList>
    </citation>
    <scope>NUCLEOTIDE SEQUENCE [LARGE SCALE GENOMIC DNA]</scope>
    <source>
        <strain evidence="12 13">CBS 160.35</strain>
    </source>
</reference>
<feature type="compositionally biased region" description="Basic residues" evidence="11">
    <location>
        <begin position="277"/>
        <end position="292"/>
    </location>
</feature>
<keyword evidence="8 10" id="KW-0687">Ribonucleoprotein</keyword>
<feature type="compositionally biased region" description="Basic and acidic residues" evidence="11">
    <location>
        <begin position="109"/>
        <end position="124"/>
    </location>
</feature>
<evidence type="ECO:0000256" key="9">
    <source>
        <dbReference type="ARBA" id="ARBA00025053"/>
    </source>
</evidence>
<comment type="caution">
    <text evidence="12">The sequence shown here is derived from an EMBL/GenBank/DDBJ whole genome shotgun (WGS) entry which is preliminary data.</text>
</comment>
<feature type="compositionally biased region" description="Basic and acidic residues" evidence="11">
    <location>
        <begin position="193"/>
        <end position="203"/>
    </location>
</feature>
<evidence type="ECO:0000256" key="11">
    <source>
        <dbReference type="SAM" id="MobiDB-lite"/>
    </source>
</evidence>
<dbReference type="InterPro" id="IPR009292">
    <property type="entry name" value="RRP36"/>
</dbReference>
<dbReference type="Proteomes" id="UP000443090">
    <property type="component" value="Unassembled WGS sequence"/>
</dbReference>
<dbReference type="PANTHER" id="PTHR21738:SF0">
    <property type="entry name" value="RIBOSOMAL RNA PROCESSING PROTEIN 36 HOMOLOG"/>
    <property type="match status" value="1"/>
</dbReference>
<dbReference type="GO" id="GO:0030686">
    <property type="term" value="C:90S preribosome"/>
    <property type="evidence" value="ECO:0007669"/>
    <property type="project" value="TreeGrafter"/>
</dbReference>
<feature type="region of interest" description="Disordered" evidence="11">
    <location>
        <begin position="277"/>
        <end position="299"/>
    </location>
</feature>
<comment type="function">
    <text evidence="9 10">Component of the 90S pre-ribosome involved in the maturation of rRNAs. Required for early cleavages of the pre-RNAs in the 40S ribosomal subunit maturation pathway.</text>
</comment>
<keyword evidence="6" id="KW-0175">Coiled coil</keyword>
<dbReference type="PANTHER" id="PTHR21738">
    <property type="entry name" value="RIBOSOMAL RNA PROCESSING PROTEIN 36 HOMOLOG"/>
    <property type="match status" value="1"/>
</dbReference>
<comment type="subcellular location">
    <subcellularLocation>
        <location evidence="1 10">Nucleus</location>
        <location evidence="1 10">Nucleolus</location>
    </subcellularLocation>
</comment>
<dbReference type="GO" id="GO:0000462">
    <property type="term" value="P:maturation of SSU-rRNA from tricistronic rRNA transcript (SSU-rRNA, 5.8S rRNA, LSU-rRNA)"/>
    <property type="evidence" value="ECO:0007669"/>
    <property type="project" value="TreeGrafter"/>
</dbReference>
<dbReference type="EMBL" id="QGMI01000010">
    <property type="protein sequence ID" value="TVY49513.1"/>
    <property type="molecule type" value="Genomic_DNA"/>
</dbReference>
<feature type="compositionally biased region" description="Acidic residues" evidence="11">
    <location>
        <begin position="60"/>
        <end position="69"/>
    </location>
</feature>
<comment type="subunit">
    <text evidence="3 10">Associates with 90S and pre-40S pre-ribosomal particles.</text>
</comment>
<evidence type="ECO:0000256" key="1">
    <source>
        <dbReference type="ARBA" id="ARBA00004604"/>
    </source>
</evidence>
<keyword evidence="5 10" id="KW-0698">rRNA processing</keyword>
<keyword evidence="7 10" id="KW-0539">Nucleus</keyword>
<evidence type="ECO:0000313" key="12">
    <source>
        <dbReference type="EMBL" id="TVY49513.1"/>
    </source>
</evidence>
<comment type="similarity">
    <text evidence="2 10">Belongs to the RRP36 family.</text>
</comment>
<accession>A0A8H8UK12</accession>
<name>A0A8H8UK12_9HELO</name>
<keyword evidence="13" id="KW-1185">Reference proteome</keyword>
<evidence type="ECO:0000256" key="7">
    <source>
        <dbReference type="ARBA" id="ARBA00023242"/>
    </source>
</evidence>
<dbReference type="OrthoDB" id="448446at2759"/>
<evidence type="ECO:0000256" key="8">
    <source>
        <dbReference type="ARBA" id="ARBA00023274"/>
    </source>
</evidence>
<evidence type="ECO:0000256" key="2">
    <source>
        <dbReference type="ARBA" id="ARBA00009418"/>
    </source>
</evidence>
<evidence type="ECO:0000256" key="6">
    <source>
        <dbReference type="ARBA" id="ARBA00023054"/>
    </source>
</evidence>